<dbReference type="PANTHER" id="PTHR30006:SF25">
    <property type="entry name" value="PHOSPHOGLYCERATE TRANSPORT REGULATORY PROTEIN PGTC"/>
    <property type="match status" value="1"/>
</dbReference>
<dbReference type="GO" id="GO:0030288">
    <property type="term" value="C:outer membrane-bounded periplasmic space"/>
    <property type="evidence" value="ECO:0007669"/>
    <property type="project" value="TreeGrafter"/>
</dbReference>
<dbReference type="Gene3D" id="3.40.190.10">
    <property type="entry name" value="Periplasmic binding protein-like II"/>
    <property type="match status" value="2"/>
</dbReference>
<evidence type="ECO:0000256" key="1">
    <source>
        <dbReference type="ARBA" id="ARBA00022729"/>
    </source>
</evidence>
<reference evidence="3" key="1">
    <citation type="submission" date="2016-11" db="EMBL/GenBank/DDBJ databases">
        <authorList>
            <person name="Varghese N."/>
            <person name="Submissions S."/>
        </authorList>
    </citation>
    <scope>NUCLEOTIDE SEQUENCE [LARGE SCALE GENOMIC DNA]</scope>
    <source>
        <strain evidence="3">DSM 100564</strain>
    </source>
</reference>
<keyword evidence="3" id="KW-1185">Reference proteome</keyword>
<keyword evidence="1" id="KW-0732">Signal</keyword>
<evidence type="ECO:0000313" key="2">
    <source>
        <dbReference type="EMBL" id="SHK50928.1"/>
    </source>
</evidence>
<sequence>MRYLFVLTLCLWPLAVWPQDWEDRQVFKGTSDGQTLRILSSTDTSYFAPIIDQYLKEHPDWSVEYLVATTAAIDQTFRKNPDQFDIVISSAMDLQLKLVNDGFALELSEIDHHDWAQWRQRLFAFTAEPAAIVLNSAAFEGQAIPQTRQELIQALRQQPDKFHGKVGTYDVRQSGLGYLFATQDARMSETYWRLMEVMGNLNAQLYCCSGEMIDDVATGKLLVAYNVLGSYAAAKQEADQRFEIILPSDFPTTMMRTGLVSKGTGQGEASEEFIRQMIAFQSNAENEASPRLPPLDISPLGARPSVISLEPALLTYLDRLKRRTFIKEWMNAVIQ</sequence>
<dbReference type="PANTHER" id="PTHR30006">
    <property type="entry name" value="THIAMINE-BINDING PERIPLASMIC PROTEIN-RELATED"/>
    <property type="match status" value="1"/>
</dbReference>
<organism evidence="2 3">
    <name type="scientific">Shimia gijangensis</name>
    <dbReference type="NCBI Taxonomy" id="1470563"/>
    <lineage>
        <taxon>Bacteria</taxon>
        <taxon>Pseudomonadati</taxon>
        <taxon>Pseudomonadota</taxon>
        <taxon>Alphaproteobacteria</taxon>
        <taxon>Rhodobacterales</taxon>
        <taxon>Roseobacteraceae</taxon>
    </lineage>
</organism>
<dbReference type="OrthoDB" id="8673316at2"/>
<dbReference type="RefSeq" id="WP_073256807.1">
    <property type="nucleotide sequence ID" value="NZ_FQZQ01000034.1"/>
</dbReference>
<dbReference type="STRING" id="1470563.SAMN05444000_13412"/>
<name>A0A1M6T2A4_9RHOB</name>
<proteinExistence type="predicted"/>
<dbReference type="SUPFAM" id="SSF53850">
    <property type="entry name" value="Periplasmic binding protein-like II"/>
    <property type="match status" value="1"/>
</dbReference>
<evidence type="ECO:0000313" key="3">
    <source>
        <dbReference type="Proteomes" id="UP000183982"/>
    </source>
</evidence>
<accession>A0A1M6T2A4</accession>
<dbReference type="InterPro" id="IPR006059">
    <property type="entry name" value="SBP"/>
</dbReference>
<gene>
    <name evidence="2" type="ORF">SAMN05444000_13412</name>
</gene>
<protein>
    <submittedName>
        <fullName evidence="2">Iron(III) transport system substrate-binding protein</fullName>
    </submittedName>
</protein>
<dbReference type="AlphaFoldDB" id="A0A1M6T2A4"/>
<dbReference type="EMBL" id="FQZQ01000034">
    <property type="protein sequence ID" value="SHK50928.1"/>
    <property type="molecule type" value="Genomic_DNA"/>
</dbReference>
<dbReference type="Pfam" id="PF13416">
    <property type="entry name" value="SBP_bac_8"/>
    <property type="match status" value="1"/>
</dbReference>
<dbReference type="Proteomes" id="UP000183982">
    <property type="component" value="Unassembled WGS sequence"/>
</dbReference>